<protein>
    <submittedName>
        <fullName evidence="1">Lasso RiPP family leader peptide-containing protein</fullName>
    </submittedName>
</protein>
<evidence type="ECO:0000313" key="1">
    <source>
        <dbReference type="EMBL" id="WSB66596.1"/>
    </source>
</evidence>
<dbReference type="Proteomes" id="UP001344251">
    <property type="component" value="Chromosome"/>
</dbReference>
<dbReference type="RefSeq" id="WP_326615714.1">
    <property type="nucleotide sequence ID" value="NZ_CP109106.1"/>
</dbReference>
<evidence type="ECO:0000313" key="2">
    <source>
        <dbReference type="Proteomes" id="UP001344251"/>
    </source>
</evidence>
<dbReference type="EMBL" id="CP109106">
    <property type="protein sequence ID" value="WSB66596.1"/>
    <property type="molecule type" value="Genomic_DNA"/>
</dbReference>
<sequence length="41" mass="4664">MENMETETAAYEVPELVELGDYDDLTRGVGIPLADFFIHFD</sequence>
<keyword evidence="2" id="KW-1185">Reference proteome</keyword>
<name>A0ABZ1F8Q8_9ACTN</name>
<reference evidence="1 2" key="1">
    <citation type="submission" date="2022-10" db="EMBL/GenBank/DDBJ databases">
        <title>The complete genomes of actinobacterial strains from the NBC collection.</title>
        <authorList>
            <person name="Joergensen T.S."/>
            <person name="Alvarez Arevalo M."/>
            <person name="Sterndorff E.B."/>
            <person name="Faurdal D."/>
            <person name="Vuksanovic O."/>
            <person name="Mourched A.-S."/>
            <person name="Charusanti P."/>
            <person name="Shaw S."/>
            <person name="Blin K."/>
            <person name="Weber T."/>
        </authorList>
    </citation>
    <scope>NUCLEOTIDE SEQUENCE [LARGE SCALE GENOMIC DNA]</scope>
    <source>
        <strain evidence="1 2">NBC 01774</strain>
    </source>
</reference>
<dbReference type="NCBIfam" id="NF033521">
    <property type="entry name" value="lasso_leader_L3"/>
    <property type="match status" value="1"/>
</dbReference>
<gene>
    <name evidence="1" type="ORF">OG863_00505</name>
</gene>
<accession>A0ABZ1F8Q8</accession>
<organism evidence="1 2">
    <name type="scientific">Streptomyces decoyicus</name>
    <dbReference type="NCBI Taxonomy" id="249567"/>
    <lineage>
        <taxon>Bacteria</taxon>
        <taxon>Bacillati</taxon>
        <taxon>Actinomycetota</taxon>
        <taxon>Actinomycetes</taxon>
        <taxon>Kitasatosporales</taxon>
        <taxon>Streptomycetaceae</taxon>
        <taxon>Streptomyces</taxon>
    </lineage>
</organism>
<proteinExistence type="predicted"/>